<comment type="caution">
    <text evidence="5">The sequence shown here is derived from an EMBL/GenBank/DDBJ whole genome shotgun (WGS) entry which is preliminary data.</text>
</comment>
<evidence type="ECO:0000256" key="1">
    <source>
        <dbReference type="ARBA" id="ARBA00006534"/>
    </source>
</evidence>
<dbReference type="SUPFAM" id="SSF52317">
    <property type="entry name" value="Class I glutamine amidotransferase-like"/>
    <property type="match status" value="1"/>
</dbReference>
<dbReference type="OrthoDB" id="3373764at2"/>
<dbReference type="Proteomes" id="UP000290287">
    <property type="component" value="Unassembled WGS sequence"/>
</dbReference>
<keyword evidence="3" id="KW-0378">Hydrolase</keyword>
<dbReference type="InterPro" id="IPR029062">
    <property type="entry name" value="Class_I_gatase-like"/>
</dbReference>
<gene>
    <name evidence="5" type="ORF">CS022_17880</name>
</gene>
<reference evidence="5 6" key="1">
    <citation type="submission" date="2017-10" db="EMBL/GenBank/DDBJ databases">
        <title>Nyctiphanis sp. nov., isolated from the stomach of the euphausiid Nyctiphanes simplex (Hansen, 1911) in the Gulf of California.</title>
        <authorList>
            <person name="Gomez-Gil B."/>
            <person name="Aguilar-Mendez M."/>
            <person name="Lopez-Cortes A."/>
            <person name="Gomez-Gutierrez J."/>
            <person name="Roque A."/>
            <person name="Lang E."/>
            <person name="Gonzalez-Castillo A."/>
        </authorList>
    </citation>
    <scope>NUCLEOTIDE SEQUENCE [LARGE SCALE GENOMIC DNA]</scope>
    <source>
        <strain evidence="5 6">CAIM 600</strain>
    </source>
</reference>
<evidence type="ECO:0000313" key="6">
    <source>
        <dbReference type="Proteomes" id="UP000290287"/>
    </source>
</evidence>
<comment type="similarity">
    <text evidence="1">Belongs to the peptidase S51 family.</text>
</comment>
<dbReference type="PANTHER" id="PTHR20842">
    <property type="entry name" value="PROTEASE S51 ALPHA-ASPARTYL DIPEPTIDASE"/>
    <property type="match status" value="1"/>
</dbReference>
<keyword evidence="4" id="KW-0720">Serine protease</keyword>
<organism evidence="5 6">
    <name type="scientific">Veronia nyctiphanis</name>
    <dbReference type="NCBI Taxonomy" id="1278244"/>
    <lineage>
        <taxon>Bacteria</taxon>
        <taxon>Pseudomonadati</taxon>
        <taxon>Pseudomonadota</taxon>
        <taxon>Gammaproteobacteria</taxon>
        <taxon>Vibrionales</taxon>
        <taxon>Vibrionaceae</taxon>
        <taxon>Veronia</taxon>
    </lineage>
</organism>
<protein>
    <submittedName>
        <fullName evidence="5">Peptidase S51</fullName>
    </submittedName>
</protein>
<evidence type="ECO:0000313" key="5">
    <source>
        <dbReference type="EMBL" id="RXJ72136.1"/>
    </source>
</evidence>
<keyword evidence="6" id="KW-1185">Reference proteome</keyword>
<dbReference type="GO" id="GO:0006508">
    <property type="term" value="P:proteolysis"/>
    <property type="evidence" value="ECO:0007669"/>
    <property type="project" value="UniProtKB-KW"/>
</dbReference>
<dbReference type="GO" id="GO:0008236">
    <property type="term" value="F:serine-type peptidase activity"/>
    <property type="evidence" value="ECO:0007669"/>
    <property type="project" value="UniProtKB-KW"/>
</dbReference>
<dbReference type="Gene3D" id="3.40.50.880">
    <property type="match status" value="1"/>
</dbReference>
<dbReference type="PANTHER" id="PTHR20842:SF0">
    <property type="entry name" value="ALPHA-ASPARTYL DIPEPTIDASE"/>
    <property type="match status" value="1"/>
</dbReference>
<dbReference type="AlphaFoldDB" id="A0A4Q0YMX2"/>
<proteinExistence type="inferred from homology"/>
<dbReference type="EMBL" id="PEIB01000026">
    <property type="protein sequence ID" value="RXJ72136.1"/>
    <property type="molecule type" value="Genomic_DNA"/>
</dbReference>
<accession>A0A4Q0YMX2</accession>
<dbReference type="Pfam" id="PF03575">
    <property type="entry name" value="Peptidase_S51"/>
    <property type="match status" value="1"/>
</dbReference>
<dbReference type="InterPro" id="IPR005320">
    <property type="entry name" value="Peptidase_S51"/>
</dbReference>
<dbReference type="CDD" id="cd03129">
    <property type="entry name" value="GAT1_Peptidase_E_like"/>
    <property type="match status" value="1"/>
</dbReference>
<evidence type="ECO:0000256" key="4">
    <source>
        <dbReference type="ARBA" id="ARBA00022825"/>
    </source>
</evidence>
<dbReference type="RefSeq" id="WP_129123405.1">
    <property type="nucleotide sequence ID" value="NZ_PEIB01000026.1"/>
</dbReference>
<evidence type="ECO:0000256" key="3">
    <source>
        <dbReference type="ARBA" id="ARBA00022801"/>
    </source>
</evidence>
<keyword evidence="2" id="KW-0645">Protease</keyword>
<sequence>MNLIYLSELQHHTLQQAISRFTRSQNISIGQGAYISSQHEPEQLYFRYTRERYTQVGLDLAYYFDLEDAFDEMKIEKVFGYSFIHLSGGDTFRFLKAIKERALLPRLLKYVESGGVVIGVSAGAMIMTSSIDSAVLCGDHNTVELSDFSGLGLGDFLIAPHADKSETECRDALKIANEHGLPIYLCSDDDAIVISGHEHIIIGCPLLVQPSLVRV</sequence>
<name>A0A4Q0YMX2_9GAMM</name>
<evidence type="ECO:0000256" key="2">
    <source>
        <dbReference type="ARBA" id="ARBA00022670"/>
    </source>
</evidence>